<dbReference type="InterPro" id="IPR011989">
    <property type="entry name" value="ARM-like"/>
</dbReference>
<evidence type="ECO:0000313" key="3">
    <source>
        <dbReference type="Proteomes" id="UP000193380"/>
    </source>
</evidence>
<reference evidence="2" key="2">
    <citation type="submission" date="2014-03" db="EMBL/GenBank/DDBJ databases">
        <authorList>
            <person name="Genoscope - CEA"/>
        </authorList>
    </citation>
    <scope>NUCLEOTIDE SEQUENCE</scope>
</reference>
<dbReference type="InterPro" id="IPR000225">
    <property type="entry name" value="Armadillo"/>
</dbReference>
<dbReference type="SMART" id="SM00185">
    <property type="entry name" value="ARM"/>
    <property type="match status" value="7"/>
</dbReference>
<reference evidence="2" key="1">
    <citation type="journal article" date="2014" name="Nat. Commun.">
        <title>The rainbow trout genome provides novel insights into evolution after whole-genome duplication in vertebrates.</title>
        <authorList>
            <person name="Berthelot C."/>
            <person name="Brunet F."/>
            <person name="Chalopin D."/>
            <person name="Juanchich A."/>
            <person name="Bernard M."/>
            <person name="Noel B."/>
            <person name="Bento P."/>
            <person name="Da Silva C."/>
            <person name="Labadie K."/>
            <person name="Alberti A."/>
            <person name="Aury J.M."/>
            <person name="Louis A."/>
            <person name="Dehais P."/>
            <person name="Bardou P."/>
            <person name="Montfort J."/>
            <person name="Klopp C."/>
            <person name="Cabau C."/>
            <person name="Gaspin C."/>
            <person name="Thorgaard G.H."/>
            <person name="Boussaha M."/>
            <person name="Quillet E."/>
            <person name="Guyomard R."/>
            <person name="Galiana D."/>
            <person name="Bobe J."/>
            <person name="Volff J.N."/>
            <person name="Genet C."/>
            <person name="Wincker P."/>
            <person name="Jaillon O."/>
            <person name="Roest Crollius H."/>
            <person name="Guiguen Y."/>
        </authorList>
    </citation>
    <scope>NUCLEOTIDE SEQUENCE [LARGE SCALE GENOMIC DNA]</scope>
</reference>
<dbReference type="SUPFAM" id="SSF48371">
    <property type="entry name" value="ARM repeat"/>
    <property type="match status" value="1"/>
</dbReference>
<dbReference type="PANTHER" id="PTHR16356:SF1">
    <property type="entry name" value="TRANSMEMBRANE AND COILED-COIL DOMAIN-CONTAINING PROTEIN 6"/>
    <property type="match status" value="1"/>
</dbReference>
<dbReference type="STRING" id="8022.A0A060WWT2"/>
<dbReference type="InterPro" id="IPR016024">
    <property type="entry name" value="ARM-type_fold"/>
</dbReference>
<evidence type="ECO:0000313" key="2">
    <source>
        <dbReference type="EMBL" id="CDQ71462.1"/>
    </source>
</evidence>
<dbReference type="Gene3D" id="1.25.10.10">
    <property type="entry name" value="Leucine-rich Repeat Variant"/>
    <property type="match status" value="2"/>
</dbReference>
<name>A0A060WWT2_ONCMY</name>
<dbReference type="PaxDb" id="8022-A0A060WWT2"/>
<keyword evidence="1" id="KW-0175">Coiled coil</keyword>
<dbReference type="PANTHER" id="PTHR16356">
    <property type="entry name" value="TRANSMEMBRANE AND COILED-COIL DOMAIN-CONTAINING PROTEIN 6 TMCO6"/>
    <property type="match status" value="1"/>
</dbReference>
<proteinExistence type="predicted"/>
<evidence type="ECO:0008006" key="4">
    <source>
        <dbReference type="Google" id="ProtNLM"/>
    </source>
</evidence>
<feature type="coiled-coil region" evidence="1">
    <location>
        <begin position="18"/>
        <end position="45"/>
    </location>
</feature>
<gene>
    <name evidence="2" type="ORF">GSONMT00016934001</name>
</gene>
<accession>A0A060WWT2</accession>
<evidence type="ECO:0000256" key="1">
    <source>
        <dbReference type="SAM" id="Coils"/>
    </source>
</evidence>
<sequence>MWRLNAVRHKAGRQGSDLEEFKFKRREHEKELRRARKDSQLVSKRLLLNDDEEEDGTMDTLASDQVVELFNIVRHGRDLVKKEADLRALRKALRSPSAHLILIKQPNSIAILVTNLCGPNPQCRLEAARCLHELSHSPHSEVDSLRLRQATPYLITFLSGQSPKFTELCLYTLGNMCPDSENVRDMLLAQGIIPALNNCIQIHRTNLAVVEAVGFTLSQLISANYVTERIIPAVLASGLIPRLLSVLTPDSQFGLGPVIECAWCLHYLACSNVDNGALVAQGTLLHCTSLLVTLGVAVAKGSIEEGIELLIWPLLRCVGNLLLSGPLGALQPQLNDSRLLAALCAFPQAFLQTHPALARESVWVLNNLTAAADSSVFCSALFYLNLVPALIQLLPFSHGINIMVLRVLGNIAHQGREYCLHLAQAGLLPALCATLKMADTEVVTFSLEVLGQLMASDPQLAEEFVKQSGLPVLEAIQYSNQETIRLRATHLLEHHLLPHCPFLTQTGTPGTCYHTPFKGT</sequence>
<dbReference type="AlphaFoldDB" id="A0A060WWT2"/>
<dbReference type="EMBL" id="FR904770">
    <property type="protein sequence ID" value="CDQ71462.1"/>
    <property type="molecule type" value="Genomic_DNA"/>
</dbReference>
<dbReference type="Proteomes" id="UP000193380">
    <property type="component" value="Unassembled WGS sequence"/>
</dbReference>
<protein>
    <recommendedName>
        <fullName evidence="4">IBB domain-containing protein</fullName>
    </recommendedName>
</protein>
<organism evidence="2 3">
    <name type="scientific">Oncorhynchus mykiss</name>
    <name type="common">Rainbow trout</name>
    <name type="synonym">Salmo gairdneri</name>
    <dbReference type="NCBI Taxonomy" id="8022"/>
    <lineage>
        <taxon>Eukaryota</taxon>
        <taxon>Metazoa</taxon>
        <taxon>Chordata</taxon>
        <taxon>Craniata</taxon>
        <taxon>Vertebrata</taxon>
        <taxon>Euteleostomi</taxon>
        <taxon>Actinopterygii</taxon>
        <taxon>Neopterygii</taxon>
        <taxon>Teleostei</taxon>
        <taxon>Protacanthopterygii</taxon>
        <taxon>Salmoniformes</taxon>
        <taxon>Salmonidae</taxon>
        <taxon>Salmoninae</taxon>
        <taxon>Oncorhynchus</taxon>
    </lineage>
</organism>